<accession>A0A164G6S8</accession>
<name>A0A164G6S8_9CRUS</name>
<dbReference type="EMBL" id="LRGB01016462">
    <property type="protein sequence ID" value="KZR98596.1"/>
    <property type="molecule type" value="Genomic_DNA"/>
</dbReference>
<keyword evidence="2" id="KW-1185">Reference proteome</keyword>
<dbReference type="OrthoDB" id="6357282at2759"/>
<proteinExistence type="predicted"/>
<comment type="caution">
    <text evidence="1">The sequence shown here is derived from an EMBL/GenBank/DDBJ whole genome shotgun (WGS) entry which is preliminary data.</text>
</comment>
<organism evidence="1 2">
    <name type="scientific">Daphnia magna</name>
    <dbReference type="NCBI Taxonomy" id="35525"/>
    <lineage>
        <taxon>Eukaryota</taxon>
        <taxon>Metazoa</taxon>
        <taxon>Ecdysozoa</taxon>
        <taxon>Arthropoda</taxon>
        <taxon>Crustacea</taxon>
        <taxon>Branchiopoda</taxon>
        <taxon>Diplostraca</taxon>
        <taxon>Cladocera</taxon>
        <taxon>Anomopoda</taxon>
        <taxon>Daphniidae</taxon>
        <taxon>Daphnia</taxon>
    </lineage>
</organism>
<gene>
    <name evidence="1" type="ORF">APZ42_005909</name>
</gene>
<reference evidence="1 2" key="1">
    <citation type="submission" date="2016-03" db="EMBL/GenBank/DDBJ databases">
        <title>EvidentialGene: Evidence-directed Construction of Genes on Genomes.</title>
        <authorList>
            <person name="Gilbert D.G."/>
            <person name="Choi J.-H."/>
            <person name="Mockaitis K."/>
            <person name="Colbourne J."/>
            <person name="Pfrender M."/>
        </authorList>
    </citation>
    <scope>NUCLEOTIDE SEQUENCE [LARGE SCALE GENOMIC DNA]</scope>
    <source>
        <strain evidence="1 2">Xinb3</strain>
        <tissue evidence="1">Complete organism</tissue>
    </source>
</reference>
<feature type="non-terminal residue" evidence="1">
    <location>
        <position position="1"/>
    </location>
</feature>
<dbReference type="Proteomes" id="UP000076858">
    <property type="component" value="Unassembled WGS sequence"/>
</dbReference>
<dbReference type="AlphaFoldDB" id="A0A164G6S8"/>
<evidence type="ECO:0000313" key="2">
    <source>
        <dbReference type="Proteomes" id="UP000076858"/>
    </source>
</evidence>
<evidence type="ECO:0000313" key="1">
    <source>
        <dbReference type="EMBL" id="KZR98596.1"/>
    </source>
</evidence>
<protein>
    <submittedName>
        <fullName evidence="1">Uncharacterized protein</fullName>
    </submittedName>
</protein>
<sequence length="146" mass="16563">ILAGIGDIDTDTDNDFIICWRKSFFFKKGLQSFFCVSAELLFSTMSTRVFVCESFFEGSLSQPTIRDSISGKRPKISITQSQFDEQLLDNMVGSLLPIRHVDSKEFQTFCNGISHGNFKIMCRQTIAKKIEDRFQVSKQALAQILS</sequence>